<accession>A0A3M7P2D0</accession>
<keyword evidence="10" id="KW-1185">Reference proteome</keyword>
<comment type="caution">
    <text evidence="9">The sequence shown here is derived from an EMBL/GenBank/DDBJ whole genome shotgun (WGS) entry which is preliminary data.</text>
</comment>
<evidence type="ECO:0000256" key="7">
    <source>
        <dbReference type="RuleBase" id="RU364129"/>
    </source>
</evidence>
<dbReference type="OrthoDB" id="10257739at2759"/>
<evidence type="ECO:0000256" key="4">
    <source>
        <dbReference type="ARBA" id="ARBA00023159"/>
    </source>
</evidence>
<keyword evidence="5 7" id="KW-0804">Transcription</keyword>
<dbReference type="GO" id="GO:0003712">
    <property type="term" value="F:transcription coregulator activity"/>
    <property type="evidence" value="ECO:0007669"/>
    <property type="project" value="InterPro"/>
</dbReference>
<comment type="function">
    <text evidence="7">Component of the Mediator complex, a coactivator involved in the regulated transcription of nearly all RNA polymerase II-dependent genes. Mediator functions as a bridge to convey information from gene-specific regulatory proteins to the basal RNA polymerase II transcription machinery. Mediator is recruited to promoters by direct interactions with regulatory proteins and serves as a scaffold for the assembly of a functional preinitiation complex with RNA polymerase II and the general transcription factors.</text>
</comment>
<evidence type="ECO:0000256" key="6">
    <source>
        <dbReference type="ARBA" id="ARBA00023242"/>
    </source>
</evidence>
<dbReference type="AlphaFoldDB" id="A0A3M7P2D0"/>
<evidence type="ECO:0000256" key="3">
    <source>
        <dbReference type="ARBA" id="ARBA00023015"/>
    </source>
</evidence>
<comment type="subunit">
    <text evidence="7">Component of the Mediator complex.</text>
</comment>
<comment type="subcellular location">
    <subcellularLocation>
        <location evidence="1 7">Nucleus</location>
    </subcellularLocation>
</comment>
<dbReference type="GO" id="GO:0006355">
    <property type="term" value="P:regulation of DNA-templated transcription"/>
    <property type="evidence" value="ECO:0007669"/>
    <property type="project" value="InterPro"/>
</dbReference>
<keyword evidence="4 7" id="KW-0010">Activator</keyword>
<dbReference type="STRING" id="10195.A0A3M7P2D0"/>
<reference evidence="9 10" key="1">
    <citation type="journal article" date="2018" name="Sci. Rep.">
        <title>Genomic signatures of local adaptation to the degree of environmental predictability in rotifers.</title>
        <authorList>
            <person name="Franch-Gras L."/>
            <person name="Hahn C."/>
            <person name="Garcia-Roger E.M."/>
            <person name="Carmona M.J."/>
            <person name="Serra M."/>
            <person name="Gomez A."/>
        </authorList>
    </citation>
    <scope>NUCLEOTIDE SEQUENCE [LARGE SCALE GENOMIC DNA]</scope>
    <source>
        <strain evidence="9">HYR1</strain>
    </source>
</reference>
<keyword evidence="3 7" id="KW-0805">Transcription regulation</keyword>
<dbReference type="EMBL" id="REGN01013999">
    <property type="protein sequence ID" value="RMZ93198.1"/>
    <property type="molecule type" value="Genomic_DNA"/>
</dbReference>
<proteinExistence type="inferred from homology"/>
<keyword evidence="6 7" id="KW-0539">Nucleus</keyword>
<dbReference type="Gene3D" id="1.10.10.1340">
    <property type="entry name" value="Mediator of RNA polymerase II, submodule Med31 (Soh1)"/>
    <property type="match status" value="1"/>
</dbReference>
<dbReference type="InterPro" id="IPR008831">
    <property type="entry name" value="Mediator_Med31"/>
</dbReference>
<dbReference type="GO" id="GO:0016592">
    <property type="term" value="C:mediator complex"/>
    <property type="evidence" value="ECO:0007669"/>
    <property type="project" value="InterPro"/>
</dbReference>
<name>A0A3M7P2D0_BRAPC</name>
<evidence type="ECO:0000313" key="10">
    <source>
        <dbReference type="Proteomes" id="UP000276133"/>
    </source>
</evidence>
<dbReference type="Proteomes" id="UP000276133">
    <property type="component" value="Unassembled WGS sequence"/>
</dbReference>
<evidence type="ECO:0000256" key="8">
    <source>
        <dbReference type="SAM" id="MobiDB-lite"/>
    </source>
</evidence>
<feature type="region of interest" description="Disordered" evidence="8">
    <location>
        <begin position="1"/>
        <end position="24"/>
    </location>
</feature>
<organism evidence="9 10">
    <name type="scientific">Brachionus plicatilis</name>
    <name type="common">Marine rotifer</name>
    <name type="synonym">Brachionus muelleri</name>
    <dbReference type="NCBI Taxonomy" id="10195"/>
    <lineage>
        <taxon>Eukaryota</taxon>
        <taxon>Metazoa</taxon>
        <taxon>Spiralia</taxon>
        <taxon>Gnathifera</taxon>
        <taxon>Rotifera</taxon>
        <taxon>Eurotatoria</taxon>
        <taxon>Monogononta</taxon>
        <taxon>Pseudotrocha</taxon>
        <taxon>Ploima</taxon>
        <taxon>Brachionidae</taxon>
        <taxon>Brachionus</taxon>
    </lineage>
</organism>
<evidence type="ECO:0000313" key="9">
    <source>
        <dbReference type="EMBL" id="RMZ93198.1"/>
    </source>
</evidence>
<evidence type="ECO:0000256" key="1">
    <source>
        <dbReference type="ARBA" id="ARBA00004123"/>
    </source>
</evidence>
<evidence type="ECO:0000256" key="5">
    <source>
        <dbReference type="ARBA" id="ARBA00023163"/>
    </source>
</evidence>
<gene>
    <name evidence="9" type="ORF">BpHYR1_014023</name>
</gene>
<protein>
    <recommendedName>
        <fullName evidence="7">Mediator of RNA polymerase II transcription subunit 31</fullName>
    </recommendedName>
</protein>
<dbReference type="Pfam" id="PF05669">
    <property type="entry name" value="Med31"/>
    <property type="match status" value="1"/>
</dbReference>
<sequence>MFKIEQNQLEEKFVEPEPESEEDEERKRFQIELEFVQSLANPNYLNFLAQRGYFNNQTFLNYLKYLMYWKEPEYCKYITYPQCLSLLEMLQHEQFLKQIVNAQCAKFIDEQLLLLWLDYKKRHGWIRLDPTRIPESIEKLFKKDQVETDTNNNIQEDVFSVARILQNEKF</sequence>
<dbReference type="InterPro" id="IPR038089">
    <property type="entry name" value="Med31_sf"/>
</dbReference>
<dbReference type="FunFam" id="1.10.10.1340:FF:000001">
    <property type="entry name" value="Mediator of RNA polymerase II transcription subunit 31"/>
    <property type="match status" value="1"/>
</dbReference>
<evidence type="ECO:0000256" key="2">
    <source>
        <dbReference type="ARBA" id="ARBA00006378"/>
    </source>
</evidence>
<dbReference type="PANTHER" id="PTHR13186">
    <property type="entry name" value="MEDIATOR OF RNA POLYMERASE II TRANSCRIPTION SUBUNIT 31"/>
    <property type="match status" value="1"/>
</dbReference>
<comment type="similarity">
    <text evidence="2 7">Belongs to the Mediator complex subunit 31 family.</text>
</comment>